<proteinExistence type="predicted"/>
<dbReference type="PIRSF" id="PIRSF036625">
    <property type="entry name" value="GAF_ANTAR"/>
    <property type="match status" value="1"/>
</dbReference>
<dbReference type="SUPFAM" id="SSF52172">
    <property type="entry name" value="CheY-like"/>
    <property type="match status" value="1"/>
</dbReference>
<dbReference type="SMART" id="SM00065">
    <property type="entry name" value="GAF"/>
    <property type="match status" value="1"/>
</dbReference>
<keyword evidence="2" id="KW-0418">Kinase</keyword>
<dbReference type="EMBL" id="JAHEWX010000007">
    <property type="protein sequence ID" value="MBT1541647.1"/>
    <property type="molecule type" value="Genomic_DNA"/>
</dbReference>
<dbReference type="Gene3D" id="3.30.450.40">
    <property type="match status" value="1"/>
</dbReference>
<evidence type="ECO:0000256" key="1">
    <source>
        <dbReference type="ARBA" id="ARBA00022679"/>
    </source>
</evidence>
<protein>
    <submittedName>
        <fullName evidence="6">GAF domain-containing protein</fullName>
    </submittedName>
</protein>
<accession>A0A9Q2W377</accession>
<keyword evidence="1" id="KW-0808">Transferase</keyword>
<dbReference type="Gene3D" id="1.10.10.10">
    <property type="entry name" value="Winged helix-like DNA-binding domain superfamily/Winged helix DNA-binding domain"/>
    <property type="match status" value="1"/>
</dbReference>
<dbReference type="InterPro" id="IPR012074">
    <property type="entry name" value="GAF_ANTAR"/>
</dbReference>
<evidence type="ECO:0000256" key="2">
    <source>
        <dbReference type="ARBA" id="ARBA00022777"/>
    </source>
</evidence>
<dbReference type="SUPFAM" id="SSF55781">
    <property type="entry name" value="GAF domain-like"/>
    <property type="match status" value="1"/>
</dbReference>
<evidence type="ECO:0000256" key="3">
    <source>
        <dbReference type="ARBA" id="ARBA00023015"/>
    </source>
</evidence>
<comment type="caution">
    <text evidence="6">The sequence shown here is derived from an EMBL/GenBank/DDBJ whole genome shotgun (WGS) entry which is preliminary data.</text>
</comment>
<gene>
    <name evidence="6" type="ORF">KK103_07745</name>
</gene>
<dbReference type="InterPro" id="IPR005561">
    <property type="entry name" value="ANTAR"/>
</dbReference>
<sequence length="237" mass="25339">MTTAGREARILETFTSLADTLVDAYDVVELLQTLVETCAEVLGIDAAGILLANDDQELEVVASTSEASRLVEVLQLDAEAGPCMTSFATGRVVACPDIEVAPAEWAMFRTGAVELGFRSVHAVPLRLGSNVIGTLNLFGIAVGALGGSDLRVARALADVATIGILHERSLREHEVVRAQLQRTIGSREVIEQAKGVVSYLRGVSIEDAFAVIRGYALEHHEPLSEVARAVVQRRLVP</sequence>
<dbReference type="InterPro" id="IPR036388">
    <property type="entry name" value="WH-like_DNA-bd_sf"/>
</dbReference>
<dbReference type="RefSeq" id="WP_214562755.1">
    <property type="nucleotide sequence ID" value="NZ_JAHEWX010000007.1"/>
</dbReference>
<dbReference type="Proteomes" id="UP000709437">
    <property type="component" value="Unassembled WGS sequence"/>
</dbReference>
<dbReference type="SMART" id="SM01012">
    <property type="entry name" value="ANTAR"/>
    <property type="match status" value="1"/>
</dbReference>
<dbReference type="AlphaFoldDB" id="A0A9Q2W377"/>
<dbReference type="Pfam" id="PF13185">
    <property type="entry name" value="GAF_2"/>
    <property type="match status" value="1"/>
</dbReference>
<evidence type="ECO:0000313" key="6">
    <source>
        <dbReference type="EMBL" id="MBT1541647.1"/>
    </source>
</evidence>
<dbReference type="GO" id="GO:0016301">
    <property type="term" value="F:kinase activity"/>
    <property type="evidence" value="ECO:0007669"/>
    <property type="project" value="UniProtKB-KW"/>
</dbReference>
<name>A0A9Q2W377_9MICO</name>
<dbReference type="GO" id="GO:0003723">
    <property type="term" value="F:RNA binding"/>
    <property type="evidence" value="ECO:0007669"/>
    <property type="project" value="InterPro"/>
</dbReference>
<dbReference type="InterPro" id="IPR011006">
    <property type="entry name" value="CheY-like_superfamily"/>
</dbReference>
<evidence type="ECO:0000256" key="4">
    <source>
        <dbReference type="ARBA" id="ARBA00023163"/>
    </source>
</evidence>
<dbReference type="PROSITE" id="PS50921">
    <property type="entry name" value="ANTAR"/>
    <property type="match status" value="1"/>
</dbReference>
<keyword evidence="3" id="KW-0805">Transcription regulation</keyword>
<organism evidence="6 7">
    <name type="scientific">Curtobacterium flaccumfaciens pv. flaccumfaciens</name>
    <dbReference type="NCBI Taxonomy" id="138532"/>
    <lineage>
        <taxon>Bacteria</taxon>
        <taxon>Bacillati</taxon>
        <taxon>Actinomycetota</taxon>
        <taxon>Actinomycetes</taxon>
        <taxon>Micrococcales</taxon>
        <taxon>Microbacteriaceae</taxon>
        <taxon>Curtobacterium</taxon>
    </lineage>
</organism>
<feature type="domain" description="ANTAR" evidence="5">
    <location>
        <begin position="170"/>
        <end position="231"/>
    </location>
</feature>
<dbReference type="InterPro" id="IPR029016">
    <property type="entry name" value="GAF-like_dom_sf"/>
</dbReference>
<dbReference type="Pfam" id="PF03861">
    <property type="entry name" value="ANTAR"/>
    <property type="match status" value="1"/>
</dbReference>
<evidence type="ECO:0000313" key="7">
    <source>
        <dbReference type="Proteomes" id="UP000709437"/>
    </source>
</evidence>
<keyword evidence="4" id="KW-0804">Transcription</keyword>
<evidence type="ECO:0000259" key="5">
    <source>
        <dbReference type="PROSITE" id="PS50921"/>
    </source>
</evidence>
<dbReference type="InterPro" id="IPR003018">
    <property type="entry name" value="GAF"/>
</dbReference>
<reference evidence="6" key="1">
    <citation type="submission" date="2021-05" db="EMBL/GenBank/DDBJ databases">
        <title>Whole genome sequence of Curtobacterium flaccumfaciens pv. flaccumfaciens strain CFBP 3417.</title>
        <authorList>
            <person name="Osdaghi E."/>
            <person name="Taghouti G."/>
            <person name="Portier P."/>
            <person name="Fazliarab A."/>
            <person name="Taghavi S.M."/>
            <person name="Briand M."/>
            <person name="Le-Saux M."/>
            <person name="Jacques M.-A."/>
        </authorList>
    </citation>
    <scope>NUCLEOTIDE SEQUENCE</scope>
    <source>
        <strain evidence="6">CFBP 3417</strain>
    </source>
</reference>